<evidence type="ECO:0000313" key="10">
    <source>
        <dbReference type="Proteomes" id="UP000701801"/>
    </source>
</evidence>
<feature type="compositionally biased region" description="Gly residues" evidence="5">
    <location>
        <begin position="99"/>
        <end position="112"/>
    </location>
</feature>
<dbReference type="Proteomes" id="UP000701801">
    <property type="component" value="Unassembled WGS sequence"/>
</dbReference>
<feature type="compositionally biased region" description="Acidic residues" evidence="5">
    <location>
        <begin position="331"/>
        <end position="342"/>
    </location>
</feature>
<evidence type="ECO:0000256" key="4">
    <source>
        <dbReference type="ARBA" id="ARBA00023242"/>
    </source>
</evidence>
<dbReference type="EMBL" id="CAJVRM010000640">
    <property type="protein sequence ID" value="CAG8982542.1"/>
    <property type="molecule type" value="Genomic_DNA"/>
</dbReference>
<dbReference type="InterPro" id="IPR006886">
    <property type="entry name" value="RNA_pol_III_Rpc5"/>
</dbReference>
<dbReference type="PANTHER" id="PTHR10644">
    <property type="entry name" value="DNA REPAIR/RNA PROCESSING CPSF FAMILY"/>
    <property type="match status" value="1"/>
</dbReference>
<keyword evidence="10" id="KW-1185">Reference proteome</keyword>
<reference evidence="9" key="1">
    <citation type="submission" date="2021-07" db="EMBL/GenBank/DDBJ databases">
        <authorList>
            <person name="Durling M."/>
        </authorList>
    </citation>
    <scope>NUCLEOTIDE SEQUENCE</scope>
</reference>
<dbReference type="OrthoDB" id="433457at2759"/>
<dbReference type="InterPro" id="IPR011047">
    <property type="entry name" value="Quinoprotein_ADH-like_sf"/>
</dbReference>
<dbReference type="GO" id="GO:0006351">
    <property type="term" value="P:DNA-templated transcription"/>
    <property type="evidence" value="ECO:0007669"/>
    <property type="project" value="InterPro"/>
</dbReference>
<dbReference type="Pfam" id="PF04801">
    <property type="entry name" value="RPC5"/>
    <property type="match status" value="2"/>
</dbReference>
<dbReference type="InterPro" id="IPR015943">
    <property type="entry name" value="WD40/YVTN_repeat-like_dom_sf"/>
</dbReference>
<dbReference type="Pfam" id="PF23726">
    <property type="entry name" value="Beta-prop_RSE1_2nd"/>
    <property type="match status" value="1"/>
</dbReference>
<organism evidence="9 10">
    <name type="scientific">Hymenoscyphus albidus</name>
    <dbReference type="NCBI Taxonomy" id="595503"/>
    <lineage>
        <taxon>Eukaryota</taxon>
        <taxon>Fungi</taxon>
        <taxon>Dikarya</taxon>
        <taxon>Ascomycota</taxon>
        <taxon>Pezizomycotina</taxon>
        <taxon>Leotiomycetes</taxon>
        <taxon>Helotiales</taxon>
        <taxon>Helotiaceae</taxon>
        <taxon>Hymenoscyphus</taxon>
    </lineage>
</organism>
<comment type="subcellular location">
    <subcellularLocation>
        <location evidence="1">Nucleus</location>
    </subcellularLocation>
</comment>
<dbReference type="InterPro" id="IPR018846">
    <property type="entry name" value="Beta-prop_RSE1/DDB1/CPSF1_1st"/>
</dbReference>
<feature type="region of interest" description="Disordered" evidence="5">
    <location>
        <begin position="95"/>
        <end position="129"/>
    </location>
</feature>
<proteinExistence type="inferred from homology"/>
<dbReference type="SUPFAM" id="SSF50978">
    <property type="entry name" value="WD40 repeat-like"/>
    <property type="match status" value="1"/>
</dbReference>
<comment type="caution">
    <text evidence="9">The sequence shown here is derived from an EMBL/GenBank/DDBJ whole genome shotgun (WGS) entry which is preliminary data.</text>
</comment>
<protein>
    <recommendedName>
        <fullName evidence="3">DNA damage-binding protein 1</fullName>
    </recommendedName>
</protein>
<feature type="domain" description="RSE1/DDB1/CPSF1 second beta-propeller" evidence="8">
    <location>
        <begin position="798"/>
        <end position="1107"/>
    </location>
</feature>
<evidence type="ECO:0000313" key="9">
    <source>
        <dbReference type="EMBL" id="CAG8982542.1"/>
    </source>
</evidence>
<comment type="similarity">
    <text evidence="2">Belongs to the DDB1 family.</text>
</comment>
<gene>
    <name evidence="9" type="ORF">HYALB_00002324</name>
</gene>
<dbReference type="Pfam" id="PF03178">
    <property type="entry name" value="CPSF_A"/>
    <property type="match status" value="1"/>
</dbReference>
<dbReference type="GO" id="GO:0003676">
    <property type="term" value="F:nucleic acid binding"/>
    <property type="evidence" value="ECO:0007669"/>
    <property type="project" value="InterPro"/>
</dbReference>
<dbReference type="InterPro" id="IPR058543">
    <property type="entry name" value="Beta-prop_RSE1/DDB1/CPSF1_2nd"/>
</dbReference>
<sequence length="1517" mass="168331">MGDPNIDDTDPIVASYDVYIKPKSNINRDIYVLQFPNRGVDLPYSSANECQPMKFRTKPKTGMVEIDVPIDAFNNYDRSKGMNFGAALRTSAASKGHGSHGLPGGFGIGGTQARGRKTKGEEEDISDMTSTEFVSAVREGKVLAKQTLGGQMVTSDGTNPQYMVGTFRKNQLHLTPVKHIVQLRPQFHHVDAQAEQKKASAHGSTSTAVPPQARAITMTVKSNVDGENDKIDTMASRISSTQQEPWIQYRYVDEAEDEAWAVFQENFFVGPNDDLTNEELLNDMPKLKSSLDNEEYLDVISAPTDEARLSKSKRSKKGKRDLKGKGKEGDVKEEDDWSDLSDGEVHPAVPDAMELPHLREPAKMSYVTTLHRPSSVRHAIKLNLLSPDEECLVLAKANRVEIWVPTEDGLVMLHSKAIHGRVSMFAKIRPPGAKTDHLFIGTIRFIYFTVAWNPETRQLDTMQKFTDMTEKFIQESNTQDRCLVDPTGKYFILELFQGIMNLGKVKQRMRKGGSEDYLEATEQLRITELKIRSTAFLYTEEDRPKVAFLYEEGKGTVKLATYRIIDEKSQYSKFDPSKHRENEIDQLELGATFLIPVPKGEVEQRRYVSRNTNTAKAYVGGVMVVGETRIVYLDDESKAVLTFPLQEATIFVAWDRYDDMTYLLADDYGMLHVLRIYAEQAVIQNITVRKLGKVATATQLVYLGNGYLFIASHVGDSQLVSIDLEGDVAEPIKIHQTMANIAPILDFAVMDLGSREGEGRPNEYASGQARLVTCSGAHGDGSLRSVRSGVGLEDVGILADMQGIRDVYTLKSSQDSPTDDVLVVSFDTESRVFAFDGEGSIEELSTFRGLAMDQHILLAMNLPNGSILQVTPKSVVILALGPSSPAAQWDVPKGQVITAASANQSQLLLSSNGTTLVSLDIQDGLREVAVEPLSNDDQIACMFVSKEIPNIGLVGFWKSGSLSILTLNNLKLVHSEDLRRSNNASIPRDIVLTQVLPTDRFGPSLFVAMEDGIVLTFNVDRTNLALSGRKSIVLGTQQARFQILPGEGGLFNIFAMCEHPSLIYGSEGTIVYSAVTADDAVCVCSFNNQIYPGSIVVATAENLKISVIDTERRTHVQTLPMEKTVRRIAYSPNERAFGIGCVQRDLRKGEEYFKSNFSLVEEVLLGEMGKPFPLGVGLKLPELVECVIRAMLPTEHGKRVPVERFIVGTSFLDDEEKPWHPRDHPKGRILIFGVDQDKNPFLVHAHNLNGACRKVDIMDGKIVAALVKTVVIYDYHESTAVSAELEKLATYRTSTLPVDLEVTDNTIAVADMMKSVSILEYIPGEDGIVGQLKELARHHEACWSTGVSRIAENIYLETDQEGNLIILNHDPNAIEEQQKSSLKVIGGMNLGEMVNKIQRISLNVTSEAVVAPKAFLATTEGSIYLLSMIAPKHFTNLWNLQVAMNEHVETLGAIEFHSYRAFKSAVREDDAPYRFIDGEFLERFLDLDEQQQDGICNSIEMKSEDVRGLVEGLRRLH</sequence>
<dbReference type="InterPro" id="IPR004871">
    <property type="entry name" value="RSE1/DDB1/CPSF1_C"/>
</dbReference>
<name>A0A9N9LZE9_9HELO</name>
<dbReference type="Gene3D" id="1.10.150.910">
    <property type="match status" value="1"/>
</dbReference>
<dbReference type="GO" id="GO:0005634">
    <property type="term" value="C:nucleus"/>
    <property type="evidence" value="ECO:0007669"/>
    <property type="project" value="UniProtKB-SubCell"/>
</dbReference>
<evidence type="ECO:0000256" key="3">
    <source>
        <dbReference type="ARBA" id="ARBA00014577"/>
    </source>
</evidence>
<feature type="domain" description="RSE1/DDB1/CPSF1 C-terminal" evidence="6">
    <location>
        <begin position="1179"/>
        <end position="1486"/>
    </location>
</feature>
<feature type="compositionally biased region" description="Basic and acidic residues" evidence="5">
    <location>
        <begin position="321"/>
        <end position="330"/>
    </location>
</feature>
<evidence type="ECO:0000259" key="6">
    <source>
        <dbReference type="Pfam" id="PF03178"/>
    </source>
</evidence>
<evidence type="ECO:0000256" key="2">
    <source>
        <dbReference type="ARBA" id="ARBA00007453"/>
    </source>
</evidence>
<dbReference type="Gene3D" id="2.130.10.10">
    <property type="entry name" value="YVTN repeat-like/Quinoprotein amine dehydrogenase"/>
    <property type="match status" value="3"/>
</dbReference>
<feature type="domain" description="RSE1/DDB1/CPSF1 first beta-propeller" evidence="7">
    <location>
        <begin position="375"/>
        <end position="728"/>
    </location>
</feature>
<keyword evidence="4" id="KW-0539">Nucleus</keyword>
<dbReference type="InterPro" id="IPR050358">
    <property type="entry name" value="RSE1/DDB1/CFT1"/>
</dbReference>
<dbReference type="SUPFAM" id="SSF50998">
    <property type="entry name" value="Quinoprotein alcohol dehydrogenase-like"/>
    <property type="match status" value="1"/>
</dbReference>
<evidence type="ECO:0000256" key="5">
    <source>
        <dbReference type="SAM" id="MobiDB-lite"/>
    </source>
</evidence>
<feature type="region of interest" description="Disordered" evidence="5">
    <location>
        <begin position="307"/>
        <end position="348"/>
    </location>
</feature>
<evidence type="ECO:0000259" key="7">
    <source>
        <dbReference type="Pfam" id="PF10433"/>
    </source>
</evidence>
<accession>A0A9N9LZE9</accession>
<dbReference type="Pfam" id="PF10433">
    <property type="entry name" value="Beta-prop_RSE1_1st"/>
    <property type="match status" value="1"/>
</dbReference>
<evidence type="ECO:0000259" key="8">
    <source>
        <dbReference type="Pfam" id="PF23726"/>
    </source>
</evidence>
<feature type="compositionally biased region" description="Basic residues" evidence="5">
    <location>
        <begin position="310"/>
        <end position="320"/>
    </location>
</feature>
<dbReference type="InterPro" id="IPR036322">
    <property type="entry name" value="WD40_repeat_dom_sf"/>
</dbReference>
<evidence type="ECO:0000256" key="1">
    <source>
        <dbReference type="ARBA" id="ARBA00004123"/>
    </source>
</evidence>